<gene>
    <name evidence="1" type="ORF">HF964_01500</name>
</gene>
<reference evidence="1 2" key="1">
    <citation type="submission" date="2020-04" db="EMBL/GenBank/DDBJ databases">
        <title>MicrobeNet Type strains.</title>
        <authorList>
            <person name="Nicholson A.C."/>
        </authorList>
    </citation>
    <scope>NUCLEOTIDE SEQUENCE [LARGE SCALE GENOMIC DNA]</scope>
    <source>
        <strain evidence="1 2">CCUG 61472</strain>
    </source>
</reference>
<protein>
    <submittedName>
        <fullName evidence="1">Uncharacterized protein</fullName>
    </submittedName>
</protein>
<dbReference type="Proteomes" id="UP000549765">
    <property type="component" value="Unassembled WGS sequence"/>
</dbReference>
<name>A0A7X6N418_9LACO</name>
<dbReference type="AlphaFoldDB" id="A0A7X6N418"/>
<comment type="caution">
    <text evidence="1">The sequence shown here is derived from an EMBL/GenBank/DDBJ whole genome shotgun (WGS) entry which is preliminary data.</text>
</comment>
<sequence>MNLKRLLALSYAAFKAEISEFDYHKLVRFNGEVLFNISVGIIPAEDYTKDKHDLVFDLMEAKIND</sequence>
<dbReference type="EMBL" id="JAAXPN010000001">
    <property type="protein sequence ID" value="NKZ23485.1"/>
    <property type="molecule type" value="Genomic_DNA"/>
</dbReference>
<keyword evidence="2" id="KW-1185">Reference proteome</keyword>
<evidence type="ECO:0000313" key="1">
    <source>
        <dbReference type="EMBL" id="NKZ23485.1"/>
    </source>
</evidence>
<organism evidence="1 2">
    <name type="scientific">Periweissella fabalis</name>
    <dbReference type="NCBI Taxonomy" id="1070421"/>
    <lineage>
        <taxon>Bacteria</taxon>
        <taxon>Bacillati</taxon>
        <taxon>Bacillota</taxon>
        <taxon>Bacilli</taxon>
        <taxon>Lactobacillales</taxon>
        <taxon>Lactobacillaceae</taxon>
        <taxon>Periweissella</taxon>
    </lineage>
</organism>
<proteinExistence type="predicted"/>
<accession>A0A7X6N418</accession>
<dbReference type="RefSeq" id="WP_168721278.1">
    <property type="nucleotide sequence ID" value="NZ_JAAXPN010000001.1"/>
</dbReference>
<evidence type="ECO:0000313" key="2">
    <source>
        <dbReference type="Proteomes" id="UP000549765"/>
    </source>
</evidence>